<dbReference type="Proteomes" id="UP001348492">
    <property type="component" value="Chromosome"/>
</dbReference>
<dbReference type="RefSeq" id="WP_018589074.1">
    <property type="nucleotide sequence ID" value="NZ_CP117523.1"/>
</dbReference>
<feature type="compositionally biased region" description="Polar residues" evidence="1">
    <location>
        <begin position="217"/>
        <end position="229"/>
    </location>
</feature>
<protein>
    <submittedName>
        <fullName evidence="2">Uncharacterized protein</fullName>
    </submittedName>
</protein>
<name>A0ABZ2ESK2_9FIRM</name>
<proteinExistence type="predicted"/>
<feature type="region of interest" description="Disordered" evidence="1">
    <location>
        <begin position="167"/>
        <end position="229"/>
    </location>
</feature>
<evidence type="ECO:0000256" key="1">
    <source>
        <dbReference type="SAM" id="MobiDB-lite"/>
    </source>
</evidence>
<feature type="compositionally biased region" description="Polar residues" evidence="1">
    <location>
        <begin position="167"/>
        <end position="176"/>
    </location>
</feature>
<evidence type="ECO:0000313" key="2">
    <source>
        <dbReference type="EMBL" id="WWD82623.1"/>
    </source>
</evidence>
<organism evidence="2 3">
    <name type="scientific">Terrisporobacter glycolicus ATCC 14880 = DSM 1288</name>
    <dbReference type="NCBI Taxonomy" id="1121315"/>
    <lineage>
        <taxon>Bacteria</taxon>
        <taxon>Bacillati</taxon>
        <taxon>Bacillota</taxon>
        <taxon>Clostridia</taxon>
        <taxon>Peptostreptococcales</taxon>
        <taxon>Peptostreptococcaceae</taxon>
        <taxon>Terrisporobacter</taxon>
    </lineage>
</organism>
<reference evidence="2 3" key="1">
    <citation type="journal article" date="2023" name="PLoS ONE">
        <title>Genome-based metabolic and phylogenomic analysis of three Terrisporobacter species.</title>
        <authorList>
            <person name="Boer T."/>
            <person name="Bengelsdorf F.R."/>
            <person name="Bomeke M."/>
            <person name="Daniel R."/>
            <person name="Poehlein A."/>
        </authorList>
    </citation>
    <scope>NUCLEOTIDE SEQUENCE [LARGE SCALE GENOMIC DNA]</scope>
    <source>
        <strain evidence="2 3">DSM 1288</strain>
    </source>
</reference>
<feature type="compositionally biased region" description="Basic and acidic residues" evidence="1">
    <location>
        <begin position="180"/>
        <end position="215"/>
    </location>
</feature>
<keyword evidence="3" id="KW-1185">Reference proteome</keyword>
<gene>
    <name evidence="2" type="ORF">TEGL_10150</name>
</gene>
<dbReference type="EMBL" id="CP117523">
    <property type="protein sequence ID" value="WWD82623.1"/>
    <property type="molecule type" value="Genomic_DNA"/>
</dbReference>
<accession>A0ABZ2ESK2</accession>
<evidence type="ECO:0000313" key="3">
    <source>
        <dbReference type="Proteomes" id="UP001348492"/>
    </source>
</evidence>
<sequence length="229" mass="26121">MKSIKKYIALGFAISLVFAVSNLSYGVFKDSDYASVNMKFNAELPKINSQNKKVEKSYDIHSHTYKIVISECIYEGRELYKDESNKEIEELKFKLNANQTPLEGADVIYTRNGKDIKIIIEKRNYNNNSTKHCNLSIQPYLVKAGGGILNIDKEIKIFLELEKSNNNQSIISPSGENTEETDRTDNIKEESTLDKDESSEESSDKKQETNKKEISTEENMTQVIENPVE</sequence>